<comment type="caution">
    <text evidence="2">The sequence shown here is derived from an EMBL/GenBank/DDBJ whole genome shotgun (WGS) entry which is preliminary data.</text>
</comment>
<gene>
    <name evidence="2" type="ORF">FBZ90_101436</name>
</gene>
<evidence type="ECO:0000313" key="2">
    <source>
        <dbReference type="EMBL" id="TWB46101.1"/>
    </source>
</evidence>
<feature type="region of interest" description="Disordered" evidence="1">
    <location>
        <begin position="1"/>
        <end position="23"/>
    </location>
</feature>
<dbReference type="Pfam" id="PF07103">
    <property type="entry name" value="DUF1365"/>
    <property type="match status" value="1"/>
</dbReference>
<dbReference type="InterPro" id="IPR010775">
    <property type="entry name" value="DUF1365"/>
</dbReference>
<evidence type="ECO:0008006" key="4">
    <source>
        <dbReference type="Google" id="ProtNLM"/>
    </source>
</evidence>
<organism evidence="2 3">
    <name type="scientific">Nitrospirillum amazonense</name>
    <dbReference type="NCBI Taxonomy" id="28077"/>
    <lineage>
        <taxon>Bacteria</taxon>
        <taxon>Pseudomonadati</taxon>
        <taxon>Pseudomonadota</taxon>
        <taxon>Alphaproteobacteria</taxon>
        <taxon>Rhodospirillales</taxon>
        <taxon>Azospirillaceae</taxon>
        <taxon>Nitrospirillum</taxon>
    </lineage>
</organism>
<name>A0A560HJG2_9PROT</name>
<dbReference type="PANTHER" id="PTHR33973">
    <property type="entry name" value="OS07G0153300 PROTEIN"/>
    <property type="match status" value="1"/>
</dbReference>
<dbReference type="RefSeq" id="WP_246130101.1">
    <property type="nucleotide sequence ID" value="NZ_VITR01000001.1"/>
</dbReference>
<proteinExistence type="predicted"/>
<keyword evidence="3" id="KW-1185">Reference proteome</keyword>
<reference evidence="2 3" key="1">
    <citation type="submission" date="2019-06" db="EMBL/GenBank/DDBJ databases">
        <title>Genomic Encyclopedia of Type Strains, Phase IV (KMG-V): Genome sequencing to study the core and pangenomes of soil and plant-associated prokaryotes.</title>
        <authorList>
            <person name="Whitman W."/>
        </authorList>
    </citation>
    <scope>NUCLEOTIDE SEQUENCE [LARGE SCALE GENOMIC DNA]</scope>
    <source>
        <strain evidence="2 3">BR 11622</strain>
    </source>
</reference>
<dbReference type="EMBL" id="VITR01000001">
    <property type="protein sequence ID" value="TWB46101.1"/>
    <property type="molecule type" value="Genomic_DNA"/>
</dbReference>
<evidence type="ECO:0000313" key="3">
    <source>
        <dbReference type="Proteomes" id="UP000315751"/>
    </source>
</evidence>
<sequence>MTGAMRASDGDRGQGGDTASRPPAIHSALYRGVVAHRRTWPRHHHLRYRVWSMVLDLDELPALHQGLRLFSHNRFNLLSFHDADHGDGSGRPLGPQVARLLAETDAGYDGGPIRLWCMPRVLGYVFNPLSIYFCHRRDGSLCALVHEVNNTFGLRHSYVIPVDAGDGGLVRQRCAKRLHVSPFMDMDARYDFRIAPPAESLSVAIQVRRSQGGQDDSPGRPILSAGFSGRRQALDDAGILSAWSAHPLLTFKVMAAIHWQALKLWLKGVGFRPSPPAPSRPVTIVSPADSGL</sequence>
<dbReference type="PANTHER" id="PTHR33973:SF4">
    <property type="entry name" value="OS07G0153300 PROTEIN"/>
    <property type="match status" value="1"/>
</dbReference>
<accession>A0A560HJG2</accession>
<dbReference type="AlphaFoldDB" id="A0A560HJG2"/>
<evidence type="ECO:0000256" key="1">
    <source>
        <dbReference type="SAM" id="MobiDB-lite"/>
    </source>
</evidence>
<protein>
    <recommendedName>
        <fullName evidence="4">DUF1365 family protein</fullName>
    </recommendedName>
</protein>
<dbReference type="Proteomes" id="UP000315751">
    <property type="component" value="Unassembled WGS sequence"/>
</dbReference>